<dbReference type="Gene3D" id="1.10.1660.10">
    <property type="match status" value="1"/>
</dbReference>
<dbReference type="InterPro" id="IPR009061">
    <property type="entry name" value="DNA-bd_dom_put_sf"/>
</dbReference>
<dbReference type="EMBL" id="QURL01000002">
    <property type="protein sequence ID" value="RFC65139.1"/>
    <property type="molecule type" value="Genomic_DNA"/>
</dbReference>
<gene>
    <name evidence="3" type="ORF">DYI37_04615</name>
</gene>
<comment type="caution">
    <text evidence="3">The sequence shown here is derived from an EMBL/GenBank/DDBJ whole genome shotgun (WGS) entry which is preliminary data.</text>
</comment>
<accession>A0A371X7C2</accession>
<evidence type="ECO:0000259" key="2">
    <source>
        <dbReference type="PROSITE" id="PS50937"/>
    </source>
</evidence>
<dbReference type="Proteomes" id="UP000264310">
    <property type="component" value="Unassembled WGS sequence"/>
</dbReference>
<reference evidence="3 4" key="1">
    <citation type="submission" date="2018-08" db="EMBL/GenBank/DDBJ databases">
        <title>Fulvimarina sp. 85, whole genome shotgun sequence.</title>
        <authorList>
            <person name="Tuo L."/>
        </authorList>
    </citation>
    <scope>NUCLEOTIDE SEQUENCE [LARGE SCALE GENOMIC DNA]</scope>
    <source>
        <strain evidence="3 4">85</strain>
    </source>
</reference>
<dbReference type="SMART" id="SM00422">
    <property type="entry name" value="HTH_MERR"/>
    <property type="match status" value="1"/>
</dbReference>
<dbReference type="GO" id="GO:0006355">
    <property type="term" value="P:regulation of DNA-templated transcription"/>
    <property type="evidence" value="ECO:0007669"/>
    <property type="project" value="InterPro"/>
</dbReference>
<feature type="region of interest" description="Disordered" evidence="1">
    <location>
        <begin position="123"/>
        <end position="171"/>
    </location>
</feature>
<dbReference type="SUPFAM" id="SSF46955">
    <property type="entry name" value="Putative DNA-binding domain"/>
    <property type="match status" value="1"/>
</dbReference>
<organism evidence="3 4">
    <name type="scientific">Fulvimarina endophytica</name>
    <dbReference type="NCBI Taxonomy" id="2293836"/>
    <lineage>
        <taxon>Bacteria</taxon>
        <taxon>Pseudomonadati</taxon>
        <taxon>Pseudomonadota</taxon>
        <taxon>Alphaproteobacteria</taxon>
        <taxon>Hyphomicrobiales</taxon>
        <taxon>Aurantimonadaceae</taxon>
        <taxon>Fulvimarina</taxon>
    </lineage>
</organism>
<evidence type="ECO:0000256" key="1">
    <source>
        <dbReference type="SAM" id="MobiDB-lite"/>
    </source>
</evidence>
<evidence type="ECO:0000313" key="4">
    <source>
        <dbReference type="Proteomes" id="UP000264310"/>
    </source>
</evidence>
<protein>
    <submittedName>
        <fullName evidence="3">MerR family transcriptional regulator</fullName>
    </submittedName>
</protein>
<keyword evidence="4" id="KW-1185">Reference proteome</keyword>
<name>A0A371X7C2_9HYPH</name>
<sequence length="193" mass="21456">MNEKSPEAFKSIGEVATELAIPQHVLRFWETRFPQVKPLKRGGNRRYYRPEDVALLHGIRFLLYAKGFTIKGVQRLLREQGVRFVAATASGDLSPEPVPDPEAGQEAEHAPVASVYEPELPDDLALTAPPTMARDMPPEAAEAKRRPGLGSILKRRSDPGETAPNGLSRSQTERLQAVILDLLECKRILDQVR</sequence>
<feature type="region of interest" description="Disordered" evidence="1">
    <location>
        <begin position="88"/>
        <end position="109"/>
    </location>
</feature>
<dbReference type="RefSeq" id="WP_116682036.1">
    <property type="nucleotide sequence ID" value="NZ_QURL01000002.1"/>
</dbReference>
<feature type="domain" description="HTH merR-type" evidence="2">
    <location>
        <begin position="11"/>
        <end position="79"/>
    </location>
</feature>
<dbReference type="GO" id="GO:0003677">
    <property type="term" value="F:DNA binding"/>
    <property type="evidence" value="ECO:0007669"/>
    <property type="project" value="InterPro"/>
</dbReference>
<dbReference type="AlphaFoldDB" id="A0A371X7C2"/>
<dbReference type="CDD" id="cd04765">
    <property type="entry name" value="HTH_MlrA-like_sg2"/>
    <property type="match status" value="1"/>
</dbReference>
<evidence type="ECO:0000313" key="3">
    <source>
        <dbReference type="EMBL" id="RFC65139.1"/>
    </source>
</evidence>
<dbReference type="InterPro" id="IPR000551">
    <property type="entry name" value="MerR-type_HTH_dom"/>
</dbReference>
<proteinExistence type="predicted"/>
<dbReference type="Pfam" id="PF13411">
    <property type="entry name" value="MerR_1"/>
    <property type="match status" value="1"/>
</dbReference>
<dbReference type="OrthoDB" id="9810140at2"/>
<dbReference type="PROSITE" id="PS50937">
    <property type="entry name" value="HTH_MERR_2"/>
    <property type="match status" value="1"/>
</dbReference>